<dbReference type="EMBL" id="JAEPQZ010000007">
    <property type="protein sequence ID" value="KAG2179065.1"/>
    <property type="molecule type" value="Genomic_DNA"/>
</dbReference>
<feature type="region of interest" description="Disordered" evidence="3">
    <location>
        <begin position="70"/>
        <end position="105"/>
    </location>
</feature>
<comment type="caution">
    <text evidence="5">The sequence shown here is derived from an EMBL/GenBank/DDBJ whole genome shotgun (WGS) entry which is preliminary data.</text>
</comment>
<protein>
    <recommendedName>
        <fullName evidence="4">Guanine nucleotide-binding protein-like 3 N-terminal domain-containing protein</fullName>
    </recommendedName>
</protein>
<evidence type="ECO:0000313" key="6">
    <source>
        <dbReference type="Proteomes" id="UP000654370"/>
    </source>
</evidence>
<evidence type="ECO:0000259" key="4">
    <source>
        <dbReference type="Pfam" id="PF08701"/>
    </source>
</evidence>
<name>A0A8H7PSF9_MORIS</name>
<dbReference type="GO" id="GO:0005634">
    <property type="term" value="C:nucleus"/>
    <property type="evidence" value="ECO:0007669"/>
    <property type="project" value="UniProtKB-SubCell"/>
</dbReference>
<feature type="domain" description="Guanine nucleotide-binding protein-like 3 N-terminal" evidence="4">
    <location>
        <begin position="13"/>
        <end position="91"/>
    </location>
</feature>
<dbReference type="InterPro" id="IPR014813">
    <property type="entry name" value="Gnl3_N_dom"/>
</dbReference>
<evidence type="ECO:0000256" key="1">
    <source>
        <dbReference type="ARBA" id="ARBA00004123"/>
    </source>
</evidence>
<feature type="compositionally biased region" description="Basic residues" evidence="3">
    <location>
        <begin position="1"/>
        <end position="39"/>
    </location>
</feature>
<keyword evidence="2" id="KW-0539">Nucleus</keyword>
<comment type="subcellular location">
    <subcellularLocation>
        <location evidence="1">Nucleus</location>
    </subcellularLocation>
</comment>
<feature type="region of interest" description="Disordered" evidence="3">
    <location>
        <begin position="1"/>
        <end position="40"/>
    </location>
</feature>
<proteinExistence type="predicted"/>
<evidence type="ECO:0000256" key="3">
    <source>
        <dbReference type="SAM" id="MobiDB-lite"/>
    </source>
</evidence>
<keyword evidence="6" id="KW-1185">Reference proteome</keyword>
<dbReference type="Pfam" id="PF08701">
    <property type="entry name" value="GN3L_Grn1"/>
    <property type="match status" value="1"/>
</dbReference>
<evidence type="ECO:0000313" key="5">
    <source>
        <dbReference type="EMBL" id="KAG2179065.1"/>
    </source>
</evidence>
<sequence>MPRRKVTSKRMSCAKRYKNEKRAKEHRRKLKKEAKKNPKHGILIFLLGSKKDPGIPNNWPFKEQLLNEIEERKQKMEQEKEDQKQQKREKKLRAKEAGKASSSSD</sequence>
<evidence type="ECO:0000256" key="2">
    <source>
        <dbReference type="ARBA" id="ARBA00023242"/>
    </source>
</evidence>
<organism evidence="5 6">
    <name type="scientific">Mortierella isabellina</name>
    <name type="common">Filamentous fungus</name>
    <name type="synonym">Umbelopsis isabellina</name>
    <dbReference type="NCBI Taxonomy" id="91625"/>
    <lineage>
        <taxon>Eukaryota</taxon>
        <taxon>Fungi</taxon>
        <taxon>Fungi incertae sedis</taxon>
        <taxon>Mucoromycota</taxon>
        <taxon>Mucoromycotina</taxon>
        <taxon>Umbelopsidomycetes</taxon>
        <taxon>Umbelopsidales</taxon>
        <taxon>Umbelopsidaceae</taxon>
        <taxon>Umbelopsis</taxon>
    </lineage>
</organism>
<feature type="compositionally biased region" description="Basic and acidic residues" evidence="3">
    <location>
        <begin position="70"/>
        <end position="86"/>
    </location>
</feature>
<dbReference type="AlphaFoldDB" id="A0A8H7PSF9"/>
<reference evidence="5" key="1">
    <citation type="submission" date="2020-12" db="EMBL/GenBank/DDBJ databases">
        <title>Metabolic potential, ecology and presence of endohyphal bacteria is reflected in genomic diversity of Mucoromycotina.</title>
        <authorList>
            <person name="Muszewska A."/>
            <person name="Okrasinska A."/>
            <person name="Steczkiewicz K."/>
            <person name="Drgas O."/>
            <person name="Orlowska M."/>
            <person name="Perlinska-Lenart U."/>
            <person name="Aleksandrzak-Piekarczyk T."/>
            <person name="Szatraj K."/>
            <person name="Zielenkiewicz U."/>
            <person name="Pilsyk S."/>
            <person name="Malc E."/>
            <person name="Mieczkowski P."/>
            <person name="Kruszewska J.S."/>
            <person name="Biernat P."/>
            <person name="Pawlowska J."/>
        </authorList>
    </citation>
    <scope>NUCLEOTIDE SEQUENCE</scope>
    <source>
        <strain evidence="5">WA0000067209</strain>
    </source>
</reference>
<dbReference type="OrthoDB" id="10266128at2759"/>
<gene>
    <name evidence="5" type="ORF">INT43_001915</name>
</gene>
<dbReference type="Proteomes" id="UP000654370">
    <property type="component" value="Unassembled WGS sequence"/>
</dbReference>
<accession>A0A8H7PSF9</accession>